<dbReference type="GO" id="GO:0009507">
    <property type="term" value="C:chloroplast"/>
    <property type="evidence" value="ECO:0007669"/>
    <property type="project" value="TreeGrafter"/>
</dbReference>
<dbReference type="PANTHER" id="PTHR35483">
    <property type="entry name" value="NUCLEUSENVELOPE PROTEIN"/>
    <property type="match status" value="1"/>
</dbReference>
<reference evidence="3" key="1">
    <citation type="submission" date="2018-10" db="EMBL/GenBank/DDBJ databases">
        <title>A high-quality apple genome assembly.</title>
        <authorList>
            <person name="Hu J."/>
        </authorList>
    </citation>
    <scope>NUCLEOTIDE SEQUENCE [LARGE SCALE GENOMIC DNA]</scope>
    <source>
        <tissue evidence="3">Young leaf</tissue>
    </source>
</reference>
<dbReference type="SMR" id="A0A498HTJ6"/>
<evidence type="ECO:0000313" key="4">
    <source>
        <dbReference type="Proteomes" id="UP000290289"/>
    </source>
</evidence>
<name>A0A498HTJ6_MALDO</name>
<feature type="compositionally biased region" description="Gly residues" evidence="1">
    <location>
        <begin position="211"/>
        <end position="229"/>
    </location>
</feature>
<dbReference type="AlphaFoldDB" id="A0A498HTJ6"/>
<gene>
    <name evidence="3" type="ORF">DVH24_016406</name>
</gene>
<sequence length="345" mass="38443">MGRTVEITSQPTVDPKTLKPAYYPNRDPKSFIIRRRRVEKEGGSDLSSFVFLLLPQFTTLRSKVFEASCESYKAPGGYFPRMNTVQITSCQPSNYFRNSSQSLRLSSNPYFLPNRAKCLLGTSLKPKLHGRIQQQCVAVLKKRQCGVVSKYCRSAPVCLLGGKGKNESGDEGSSWKALEKAMGNFKKEGSIEDVLRQQIEKNEFFEEKGGGRGGGGGSGGGDGLGGSGGSEDEGFSGIMDETLQVILATVGFIFLYVYIISGEEITRLAKDYIKFVFSGSKSIRLTRAMQKWGSFFRTLTEKKEYDKFWLEKAILTTPTAYDTPEKYRNLLRSNLEPDSDDDDDE</sequence>
<dbReference type="PANTHER" id="PTHR35483:SF1">
    <property type="entry name" value="GLYCINE-RICH PROTEIN-RELATED"/>
    <property type="match status" value="1"/>
</dbReference>
<keyword evidence="2" id="KW-1133">Transmembrane helix</keyword>
<feature type="transmembrane region" description="Helical" evidence="2">
    <location>
        <begin position="242"/>
        <end position="260"/>
    </location>
</feature>
<evidence type="ECO:0000256" key="2">
    <source>
        <dbReference type="SAM" id="Phobius"/>
    </source>
</evidence>
<keyword evidence="2" id="KW-0472">Membrane</keyword>
<keyword evidence="2" id="KW-0812">Transmembrane</keyword>
<evidence type="ECO:0000313" key="3">
    <source>
        <dbReference type="EMBL" id="RXH73584.1"/>
    </source>
</evidence>
<organism evidence="3 4">
    <name type="scientific">Malus domestica</name>
    <name type="common">Apple</name>
    <name type="synonym">Pyrus malus</name>
    <dbReference type="NCBI Taxonomy" id="3750"/>
    <lineage>
        <taxon>Eukaryota</taxon>
        <taxon>Viridiplantae</taxon>
        <taxon>Streptophyta</taxon>
        <taxon>Embryophyta</taxon>
        <taxon>Tracheophyta</taxon>
        <taxon>Spermatophyta</taxon>
        <taxon>Magnoliopsida</taxon>
        <taxon>eudicotyledons</taxon>
        <taxon>Gunneridae</taxon>
        <taxon>Pentapetalae</taxon>
        <taxon>rosids</taxon>
        <taxon>fabids</taxon>
        <taxon>Rosales</taxon>
        <taxon>Rosaceae</taxon>
        <taxon>Amygdaloideae</taxon>
        <taxon>Maleae</taxon>
        <taxon>Malus</taxon>
    </lineage>
</organism>
<dbReference type="Proteomes" id="UP000290289">
    <property type="component" value="Chromosome 15"/>
</dbReference>
<dbReference type="EMBL" id="RDQH01000341">
    <property type="protein sequence ID" value="RXH73584.1"/>
    <property type="molecule type" value="Genomic_DNA"/>
</dbReference>
<accession>A0A498HTJ6</accession>
<proteinExistence type="predicted"/>
<comment type="caution">
    <text evidence="3">The sequence shown here is derived from an EMBL/GenBank/DDBJ whole genome shotgun (WGS) entry which is preliminary data.</text>
</comment>
<protein>
    <submittedName>
        <fullName evidence="3">Uncharacterized protein</fullName>
    </submittedName>
</protein>
<keyword evidence="4" id="KW-1185">Reference proteome</keyword>
<evidence type="ECO:0000256" key="1">
    <source>
        <dbReference type="SAM" id="MobiDB-lite"/>
    </source>
</evidence>
<dbReference type="OrthoDB" id="1680511at2759"/>
<feature type="region of interest" description="Disordered" evidence="1">
    <location>
        <begin position="206"/>
        <end position="231"/>
    </location>
</feature>